<reference evidence="4" key="1">
    <citation type="submission" date="2011-11" db="EMBL/GenBank/DDBJ databases">
        <title>The Genome Sequence of Fusarium oxysporum Cotton.</title>
        <authorList>
            <consortium name="The Broad Institute Genome Sequencing Platform"/>
            <person name="Ma L.-J."/>
            <person name="Gale L.R."/>
            <person name="Schwartz D.C."/>
            <person name="Zhou S."/>
            <person name="Corby-Kistler H."/>
            <person name="Young S.K."/>
            <person name="Zeng Q."/>
            <person name="Gargeya S."/>
            <person name="Fitzgerald M."/>
            <person name="Haas B."/>
            <person name="Abouelleil A."/>
            <person name="Alvarado L."/>
            <person name="Arachchi H.M."/>
            <person name="Berlin A."/>
            <person name="Brown A."/>
            <person name="Chapman S.B."/>
            <person name="Chen Z."/>
            <person name="Dunbar C."/>
            <person name="Freedman E."/>
            <person name="Gearin G."/>
            <person name="Goldberg J."/>
            <person name="Griggs A."/>
            <person name="Gujja S."/>
            <person name="Heiman D."/>
            <person name="Howarth C."/>
            <person name="Larson L."/>
            <person name="Lui A."/>
            <person name="MacDonald P.J.P."/>
            <person name="Montmayeur A."/>
            <person name="Murphy C."/>
            <person name="Neiman D."/>
            <person name="Pearson M."/>
            <person name="Priest M."/>
            <person name="Roberts A."/>
            <person name="Saif S."/>
            <person name="Shea T."/>
            <person name="Shenoy N."/>
            <person name="Sisk P."/>
            <person name="Stolte C."/>
            <person name="Sykes S."/>
            <person name="Wortman J."/>
            <person name="Nusbaum C."/>
            <person name="Birren B."/>
        </authorList>
    </citation>
    <scope>NUCLEOTIDE SEQUENCE [LARGE SCALE GENOMIC DNA]</scope>
    <source>
        <strain evidence="4">25433</strain>
    </source>
</reference>
<dbReference type="PANTHER" id="PTHR32332">
    <property type="entry name" value="2-NITROPROPANE DIOXYGENASE"/>
    <property type="match status" value="1"/>
</dbReference>
<keyword evidence="2" id="KW-0288">FMN</keyword>
<keyword evidence="3" id="KW-0560">Oxidoreductase</keyword>
<accession>X0M232</accession>
<dbReference type="AlphaFoldDB" id="X0M232"/>
<dbReference type="SUPFAM" id="SSF51412">
    <property type="entry name" value="Inosine monophosphate dehydrogenase (IMPDH)"/>
    <property type="match status" value="1"/>
</dbReference>
<proteinExistence type="predicted"/>
<dbReference type="Pfam" id="PF03060">
    <property type="entry name" value="NMO"/>
    <property type="match status" value="2"/>
</dbReference>
<evidence type="ECO:0000313" key="4">
    <source>
        <dbReference type="EMBL" id="EXM14740.1"/>
    </source>
</evidence>
<evidence type="ECO:0000256" key="2">
    <source>
        <dbReference type="ARBA" id="ARBA00022643"/>
    </source>
</evidence>
<organism evidence="4">
    <name type="scientific">Fusarium oxysporum f. sp. vasinfectum 25433</name>
    <dbReference type="NCBI Taxonomy" id="1089449"/>
    <lineage>
        <taxon>Eukaryota</taxon>
        <taxon>Fungi</taxon>
        <taxon>Dikarya</taxon>
        <taxon>Ascomycota</taxon>
        <taxon>Pezizomycotina</taxon>
        <taxon>Sordariomycetes</taxon>
        <taxon>Hypocreomycetidae</taxon>
        <taxon>Hypocreales</taxon>
        <taxon>Nectriaceae</taxon>
        <taxon>Fusarium</taxon>
        <taxon>Fusarium oxysporum species complex</taxon>
    </lineage>
</organism>
<dbReference type="Gene3D" id="3.20.20.70">
    <property type="entry name" value="Aldolase class I"/>
    <property type="match status" value="1"/>
</dbReference>
<dbReference type="InterPro" id="IPR013785">
    <property type="entry name" value="Aldolase_TIM"/>
</dbReference>
<dbReference type="CDD" id="cd04730">
    <property type="entry name" value="NPD_like"/>
    <property type="match status" value="1"/>
</dbReference>
<name>X0M232_FUSOX</name>
<dbReference type="Proteomes" id="UP000030701">
    <property type="component" value="Unassembled WGS sequence"/>
</dbReference>
<keyword evidence="1" id="KW-0285">Flavoprotein</keyword>
<sequence>MSVSRNPSTVLRSDYPWTSTPLIASAPMAKVSKPPLAVAVSKAGGLGFIAAGYTSHKLDDSLGEAAKLLSEESDALAIGESGTSLLGKYRPCAVWLFAPPTGFHDLIPWIQQIREATSYATKIWVQIGSVADAILATELLQPSVLVVQGSDAGGHALARGASLISLVPEVHDKIREIQAQQQRVKHPIQLLAAGGISDGRGLAASVQLGAQGCVLGTRFLASPEALIADGYQREVLRASDGGCSTVRTTIYDKVRDIHGWPTCYDVRGLINQTYIDSVNGLSEEDNQGLYLDELEKGSERYGPKVMPARDIVLSVRREANKLLGQMPYSSKL</sequence>
<gene>
    <name evidence="4" type="ORF">FOTG_16886</name>
</gene>
<dbReference type="EMBL" id="JH658046">
    <property type="protein sequence ID" value="EXM14740.1"/>
    <property type="molecule type" value="Genomic_DNA"/>
</dbReference>
<dbReference type="PANTHER" id="PTHR32332:SF34">
    <property type="entry name" value="2-NITROPROPANE DIOXYGENASE FAMILY, PUTATIVE-RELATED"/>
    <property type="match status" value="1"/>
</dbReference>
<reference evidence="4" key="2">
    <citation type="submission" date="2012-05" db="EMBL/GenBank/DDBJ databases">
        <title>The Genome Annotation of Fusarium oxysporum Cotton.</title>
        <authorList>
            <consortium name="The Broad Institute Genomics Platform"/>
            <person name="Ma L.-J."/>
            <person name="Corby-Kistler H."/>
            <person name="Broz K."/>
            <person name="Gale L.R."/>
            <person name="Jonkers W."/>
            <person name="O'Donnell K."/>
            <person name="Ploetz R."/>
            <person name="Steinberg C."/>
            <person name="Schwartz D.C."/>
            <person name="VanEtten H."/>
            <person name="Zhou S."/>
            <person name="Young S.K."/>
            <person name="Zeng Q."/>
            <person name="Gargeya S."/>
            <person name="Fitzgerald M."/>
            <person name="Abouelleil A."/>
            <person name="Alvarado L."/>
            <person name="Chapman S.B."/>
            <person name="Gainer-Dewar J."/>
            <person name="Goldberg J."/>
            <person name="Griggs A."/>
            <person name="Gujja S."/>
            <person name="Hansen M."/>
            <person name="Howarth C."/>
            <person name="Imamovic A."/>
            <person name="Ireland A."/>
            <person name="Larimer J."/>
            <person name="McCowan C."/>
            <person name="Murphy C."/>
            <person name="Pearson M."/>
            <person name="Poon T.W."/>
            <person name="Priest M."/>
            <person name="Roberts A."/>
            <person name="Saif S."/>
            <person name="Shea T."/>
            <person name="Sykes S."/>
            <person name="Wortman J."/>
            <person name="Nusbaum C."/>
            <person name="Birren B."/>
        </authorList>
    </citation>
    <scope>NUCLEOTIDE SEQUENCE</scope>
    <source>
        <strain evidence="4">25433</strain>
    </source>
</reference>
<dbReference type="InterPro" id="IPR004136">
    <property type="entry name" value="NMO"/>
</dbReference>
<evidence type="ECO:0000256" key="1">
    <source>
        <dbReference type="ARBA" id="ARBA00022630"/>
    </source>
</evidence>
<dbReference type="GO" id="GO:0018580">
    <property type="term" value="F:nitronate monooxygenase activity"/>
    <property type="evidence" value="ECO:0007669"/>
    <property type="project" value="InterPro"/>
</dbReference>
<dbReference type="HOGENOM" id="CLU_038732_9_0_1"/>
<protein>
    <recommendedName>
        <fullName evidence="5">Nitronate monooxygenase domain-containing protein</fullName>
    </recommendedName>
</protein>
<evidence type="ECO:0000256" key="3">
    <source>
        <dbReference type="ARBA" id="ARBA00023002"/>
    </source>
</evidence>
<evidence type="ECO:0008006" key="5">
    <source>
        <dbReference type="Google" id="ProtNLM"/>
    </source>
</evidence>